<gene>
    <name evidence="1" type="ORF">COA08_28960</name>
</gene>
<protein>
    <submittedName>
        <fullName evidence="1">Uncharacterized protein</fullName>
    </submittedName>
</protein>
<dbReference type="Proteomes" id="UP000221438">
    <property type="component" value="Unassembled WGS sequence"/>
</dbReference>
<organism evidence="1 2">
    <name type="scientific">Bacillus cereus</name>
    <dbReference type="NCBI Taxonomy" id="1396"/>
    <lineage>
        <taxon>Bacteria</taxon>
        <taxon>Bacillati</taxon>
        <taxon>Bacillota</taxon>
        <taxon>Bacilli</taxon>
        <taxon>Bacillales</taxon>
        <taxon>Bacillaceae</taxon>
        <taxon>Bacillus</taxon>
        <taxon>Bacillus cereus group</taxon>
    </lineage>
</organism>
<name>A0A2B8SPD1_BACCE</name>
<accession>A0A2B8SPD1</accession>
<evidence type="ECO:0000313" key="2">
    <source>
        <dbReference type="Proteomes" id="UP000221438"/>
    </source>
</evidence>
<reference evidence="1 2" key="1">
    <citation type="submission" date="2017-09" db="EMBL/GenBank/DDBJ databases">
        <title>Large-scale bioinformatics analysis of Bacillus genomes uncovers conserved roles of natural products in bacterial physiology.</title>
        <authorList>
            <consortium name="Agbiome Team Llc"/>
            <person name="Bleich R.M."/>
            <person name="Grubbs K.J."/>
            <person name="Santa Maria K.C."/>
            <person name="Allen S.E."/>
            <person name="Farag S."/>
            <person name="Shank E.A."/>
            <person name="Bowers A."/>
        </authorList>
    </citation>
    <scope>NUCLEOTIDE SEQUENCE [LARGE SCALE GENOMIC DNA]</scope>
    <source>
        <strain evidence="1 2">AFS046104</strain>
    </source>
</reference>
<comment type="caution">
    <text evidence="1">The sequence shown here is derived from an EMBL/GenBank/DDBJ whole genome shotgun (WGS) entry which is preliminary data.</text>
</comment>
<evidence type="ECO:0000313" key="1">
    <source>
        <dbReference type="EMBL" id="PGQ04812.1"/>
    </source>
</evidence>
<proteinExistence type="predicted"/>
<dbReference type="AlphaFoldDB" id="A0A2B8SPD1"/>
<sequence length="71" mass="8280">MIESTHYTTIELTFSSLCYTSLFPCFYIYGREVRVGYTLPGIDPNFIAAQITNRLHTITIRNNSKIKHPFY</sequence>
<dbReference type="EMBL" id="NUJQ01000061">
    <property type="protein sequence ID" value="PGQ04812.1"/>
    <property type="molecule type" value="Genomic_DNA"/>
</dbReference>